<dbReference type="SUPFAM" id="SSF56784">
    <property type="entry name" value="HAD-like"/>
    <property type="match status" value="1"/>
</dbReference>
<keyword evidence="5" id="KW-1185">Reference proteome</keyword>
<comment type="caution">
    <text evidence="4">The sequence shown here is derived from an EMBL/GenBank/DDBJ whole genome shotgun (WGS) entry which is preliminary data.</text>
</comment>
<dbReference type="NCBIfam" id="TIGR01488">
    <property type="entry name" value="HAD-SF-IB"/>
    <property type="match status" value="1"/>
</dbReference>
<reference evidence="5" key="1">
    <citation type="journal article" date="2019" name="Int. J. Syst. Evol. Microbiol.">
        <title>The Global Catalogue of Microorganisms (GCM) 10K type strain sequencing project: providing services to taxonomists for standard genome sequencing and annotation.</title>
        <authorList>
            <consortium name="The Broad Institute Genomics Platform"/>
            <consortium name="The Broad Institute Genome Sequencing Center for Infectious Disease"/>
            <person name="Wu L."/>
            <person name="Ma J."/>
        </authorList>
    </citation>
    <scope>NUCLEOTIDE SEQUENCE [LARGE SCALE GENOMIC DNA]</scope>
    <source>
        <strain evidence="5">JCM 32226</strain>
    </source>
</reference>
<evidence type="ECO:0000256" key="3">
    <source>
        <dbReference type="ARBA" id="ARBA00022842"/>
    </source>
</evidence>
<name>A0ABP8PVS7_9GAMM</name>
<protein>
    <submittedName>
        <fullName evidence="4">HAD family hydrolase</fullName>
    </submittedName>
</protein>
<dbReference type="RefSeq" id="WP_345008860.1">
    <property type="nucleotide sequence ID" value="NZ_BAABFC010000001.1"/>
</dbReference>
<evidence type="ECO:0000313" key="4">
    <source>
        <dbReference type="EMBL" id="GAA4492261.1"/>
    </source>
</evidence>
<dbReference type="PANTHER" id="PTHR43344:SF13">
    <property type="entry name" value="PHOSPHATASE RV3661-RELATED"/>
    <property type="match status" value="1"/>
</dbReference>
<gene>
    <name evidence="4" type="ORF">GCM10023095_00410</name>
</gene>
<dbReference type="Gene3D" id="1.20.1440.100">
    <property type="entry name" value="SG protein - dephosphorylation function"/>
    <property type="match status" value="1"/>
</dbReference>
<dbReference type="Gene3D" id="3.40.50.1000">
    <property type="entry name" value="HAD superfamily/HAD-like"/>
    <property type="match status" value="1"/>
</dbReference>
<dbReference type="InterPro" id="IPR050582">
    <property type="entry name" value="HAD-like_SerB"/>
</dbReference>
<dbReference type="Pfam" id="PF12710">
    <property type="entry name" value="HAD"/>
    <property type="match status" value="1"/>
</dbReference>
<dbReference type="InterPro" id="IPR036412">
    <property type="entry name" value="HAD-like_sf"/>
</dbReference>
<dbReference type="EMBL" id="BAABFC010000001">
    <property type="protein sequence ID" value="GAA4492261.1"/>
    <property type="molecule type" value="Genomic_DNA"/>
</dbReference>
<sequence>MALALFDLDDTLLDGDTASLWFEHMVARGWADAAMAQQEQALMARYYAGTLAMEEYMAFTLSPLADRSQAEVADEVALCLTERILPRLYPEAQALLQRYREQGDRLIIVSASGEHIVRPVAAHLGVQEVLAIELEQADGRYTGRTQGVLSFQAGKVTRLRQWLGDELDLLGSHGYSDSINDLPLLELVQHAHVVNPGERLARLAQARGWESLQWGG</sequence>
<dbReference type="PANTHER" id="PTHR43344">
    <property type="entry name" value="PHOSPHOSERINE PHOSPHATASE"/>
    <property type="match status" value="1"/>
</dbReference>
<evidence type="ECO:0000313" key="5">
    <source>
        <dbReference type="Proteomes" id="UP001501321"/>
    </source>
</evidence>
<evidence type="ECO:0000256" key="1">
    <source>
        <dbReference type="ARBA" id="ARBA00022723"/>
    </source>
</evidence>
<accession>A0ABP8PVS7</accession>
<proteinExistence type="predicted"/>
<keyword evidence="1" id="KW-0479">Metal-binding</keyword>
<dbReference type="CDD" id="cd02612">
    <property type="entry name" value="HAD_PGPPase"/>
    <property type="match status" value="1"/>
</dbReference>
<keyword evidence="3" id="KW-0460">Magnesium</keyword>
<dbReference type="GO" id="GO:0016787">
    <property type="term" value="F:hydrolase activity"/>
    <property type="evidence" value="ECO:0007669"/>
    <property type="project" value="UniProtKB-KW"/>
</dbReference>
<evidence type="ECO:0000256" key="2">
    <source>
        <dbReference type="ARBA" id="ARBA00022801"/>
    </source>
</evidence>
<organism evidence="4 5">
    <name type="scientific">Pseudaeromonas paramecii</name>
    <dbReference type="NCBI Taxonomy" id="2138166"/>
    <lineage>
        <taxon>Bacteria</taxon>
        <taxon>Pseudomonadati</taxon>
        <taxon>Pseudomonadota</taxon>
        <taxon>Gammaproteobacteria</taxon>
        <taxon>Aeromonadales</taxon>
        <taxon>Aeromonadaceae</taxon>
        <taxon>Pseudaeromonas</taxon>
    </lineage>
</organism>
<dbReference type="Proteomes" id="UP001501321">
    <property type="component" value="Unassembled WGS sequence"/>
</dbReference>
<dbReference type="InterPro" id="IPR006385">
    <property type="entry name" value="HAD_hydro_SerB1"/>
</dbReference>
<dbReference type="InterPro" id="IPR023214">
    <property type="entry name" value="HAD_sf"/>
</dbReference>
<dbReference type="NCBIfam" id="TIGR01490">
    <property type="entry name" value="HAD-SF-IB-hyp1"/>
    <property type="match status" value="1"/>
</dbReference>
<keyword evidence="2 4" id="KW-0378">Hydrolase</keyword>